<dbReference type="EMBL" id="JAJSOF020000005">
    <property type="protein sequence ID" value="KAJ4448147.1"/>
    <property type="molecule type" value="Genomic_DNA"/>
</dbReference>
<accession>A0ABQ8TQ46</accession>
<protein>
    <recommendedName>
        <fullName evidence="4">Meckelin</fullName>
    </recommendedName>
</protein>
<keyword evidence="1" id="KW-1133">Transmembrane helix</keyword>
<comment type="caution">
    <text evidence="2">The sequence shown here is derived from an EMBL/GenBank/DDBJ whole genome shotgun (WGS) entry which is preliminary data.</text>
</comment>
<proteinExistence type="predicted"/>
<gene>
    <name evidence="2" type="ORF">ANN_10160</name>
</gene>
<sequence length="909" mass="103262">FCFTGEISLYCDPSSCVDNTYFDAYLLQCTDCDKSKNLEPTEDRLSCTCNAQSKILNLDGGQFPECEPCPESEMPTTDKLNCLPCSTRIKKDNDTAVCTKCGSQEITVERDYNGTLKDAIKCQNCTLGSIPSSDGRFCVPCLISNCSCPGTHELLEGWCVPINELSNWPDDRNSYVIEFETGEKIDSYFIRRYLRISVYLCKVGNNISIVAYFVYDIVKKYFYNKMLNLTVVSFAPDGHFKKISSATGSFLQLCPGSWTSLNSGLRFGSRYHHSCTLPASQLVQLRDTEFLDLYVQYWEGGESRLYAVPVLALDLKVGGRSTNKDSDRSQWQLTRRFFLIDKIGGVKSATDKSKGKVEDVPYVIRYLKSCTLRVKIQEREEEGRIYPPLLVLKYGEITQEDIESDTHVSLTFSVEYEMDNSLSHAIEVSMGVLSALAVVWSGIETWSCSRRSGRVGIDLVTLGQLIVFSCGNLANVFFFVVVCASIHTFTFYKGQSVIQILLPAQKQDDLVKSYIISAFSLKIVEVIHLIWRQISIDIFFIDWERPRARSSVIRPRSQLNASDTSEQPISIWRTYFVANEWNEIQTTRKVSLMFQLVVTVFILKVLGVENWAVADPELHTTQPEYMKNSSPSLICQFAVGVMVYLLVYFLQWTFMVSIYERYIKNVIHEFVDICSMANISVFILALENYGFYIHGRSAHGFADTDMQTMLGQLQREEEDLCGHRGLLPGSDQQTFQMAIPLQLRSYYRKVMAPINSVMLPTKRLSMAGAGGLRTKVMSGNMDRSIQAYHNMNKFLAAFLEHALKDLDYDVREKMFVESLLDIEFTEVFDKGILYSDNGHSFDNVLFYGNECTLATFDIFLFSFVAVLFHDFLLAAIVTAFFAKILVIIRRVGGRNNLAKKTLIDERFLV</sequence>
<feature type="non-terminal residue" evidence="2">
    <location>
        <position position="1"/>
    </location>
</feature>
<dbReference type="Pfam" id="PF09773">
    <property type="entry name" value="Meckelin"/>
    <property type="match status" value="1"/>
</dbReference>
<name>A0ABQ8TQ46_PERAM</name>
<keyword evidence="1" id="KW-0812">Transmembrane</keyword>
<feature type="transmembrane region" description="Helical" evidence="1">
    <location>
        <begin position="592"/>
        <end position="613"/>
    </location>
</feature>
<keyword evidence="3" id="KW-1185">Reference proteome</keyword>
<evidence type="ECO:0000313" key="2">
    <source>
        <dbReference type="EMBL" id="KAJ4448147.1"/>
    </source>
</evidence>
<keyword evidence="1" id="KW-0472">Membrane</keyword>
<organism evidence="2 3">
    <name type="scientific">Periplaneta americana</name>
    <name type="common">American cockroach</name>
    <name type="synonym">Blatta americana</name>
    <dbReference type="NCBI Taxonomy" id="6978"/>
    <lineage>
        <taxon>Eukaryota</taxon>
        <taxon>Metazoa</taxon>
        <taxon>Ecdysozoa</taxon>
        <taxon>Arthropoda</taxon>
        <taxon>Hexapoda</taxon>
        <taxon>Insecta</taxon>
        <taxon>Pterygota</taxon>
        <taxon>Neoptera</taxon>
        <taxon>Polyneoptera</taxon>
        <taxon>Dictyoptera</taxon>
        <taxon>Blattodea</taxon>
        <taxon>Blattoidea</taxon>
        <taxon>Blattidae</taxon>
        <taxon>Blattinae</taxon>
        <taxon>Periplaneta</taxon>
    </lineage>
</organism>
<feature type="transmembrane region" description="Helical" evidence="1">
    <location>
        <begin position="633"/>
        <end position="654"/>
    </location>
</feature>
<evidence type="ECO:0008006" key="4">
    <source>
        <dbReference type="Google" id="ProtNLM"/>
    </source>
</evidence>
<dbReference type="InterPro" id="IPR019170">
    <property type="entry name" value="Meckelin"/>
</dbReference>
<dbReference type="PANTHER" id="PTHR21274">
    <property type="entry name" value="MECKELIN"/>
    <property type="match status" value="1"/>
</dbReference>
<dbReference type="Proteomes" id="UP001148838">
    <property type="component" value="Unassembled WGS sequence"/>
</dbReference>
<feature type="transmembrane region" description="Helical" evidence="1">
    <location>
        <begin position="459"/>
        <end position="492"/>
    </location>
</feature>
<evidence type="ECO:0000256" key="1">
    <source>
        <dbReference type="SAM" id="Phobius"/>
    </source>
</evidence>
<dbReference type="PANTHER" id="PTHR21274:SF0">
    <property type="entry name" value="MECKELIN"/>
    <property type="match status" value="1"/>
</dbReference>
<evidence type="ECO:0000313" key="3">
    <source>
        <dbReference type="Proteomes" id="UP001148838"/>
    </source>
</evidence>
<feature type="transmembrane region" description="Helical" evidence="1">
    <location>
        <begin position="858"/>
        <end position="886"/>
    </location>
</feature>
<reference evidence="2 3" key="1">
    <citation type="journal article" date="2022" name="Allergy">
        <title>Genome assembly and annotation of Periplaneta americana reveal a comprehensive cockroach allergen profile.</title>
        <authorList>
            <person name="Wang L."/>
            <person name="Xiong Q."/>
            <person name="Saelim N."/>
            <person name="Wang L."/>
            <person name="Nong W."/>
            <person name="Wan A.T."/>
            <person name="Shi M."/>
            <person name="Liu X."/>
            <person name="Cao Q."/>
            <person name="Hui J.H.L."/>
            <person name="Sookrung N."/>
            <person name="Leung T.F."/>
            <person name="Tungtrongchitr A."/>
            <person name="Tsui S.K.W."/>
        </authorList>
    </citation>
    <scope>NUCLEOTIDE SEQUENCE [LARGE SCALE GENOMIC DNA]</scope>
    <source>
        <strain evidence="2">PWHHKU_190912</strain>
    </source>
</reference>